<sequence>MRIERLKTYLIFFTLVILQLSIFSGVNVASAASDEQDIEILIENFNAQDVNVKADSVKALVEAGETAVGPLIQALDSKDPEIRENAAITLGKIKDERAIDPLIKLLTDEEWEVESAATNALVEIGKPAVEPLIKILQDKNEDVFLQTKVIAVLAGIKDERAIQPMIQALKEETELDADLGYNLGLMGEPAVEPLIQILDDEDPRVRVRAAEALGRIGDERAIKPLTDALNDKDETVRTFAKMGLESIETQKKNTLIATYGKEREFYIEDQRREWLDQLNKICDLSRDPLEPYTYPQGPVISSGWGIENRIGVGILEGSEVNNSTLDNIYNVFDRSGKEIGVNDVPVVFNYEGFVQDDLVIEQDTAEETEENRESEELNVSEEINGAKEANETKETAKDLQSPVSIPGPGMMFVLSELLISALIVNRR</sequence>
<gene>
    <name evidence="3" type="ORF">MSVAZ_2310</name>
</gene>
<dbReference type="Proteomes" id="UP000033096">
    <property type="component" value="Chromosome"/>
</dbReference>
<evidence type="ECO:0000256" key="1">
    <source>
        <dbReference type="ARBA" id="ARBA00045876"/>
    </source>
</evidence>
<evidence type="ECO:0000313" key="3">
    <source>
        <dbReference type="EMBL" id="AKB44579.1"/>
    </source>
</evidence>
<name>A0A0E3Q7I6_9EURY</name>
<dbReference type="Gene3D" id="1.25.10.10">
    <property type="entry name" value="Leucine-rich Repeat Variant"/>
    <property type="match status" value="2"/>
</dbReference>
<proteinExistence type="predicted"/>
<comment type="function">
    <text evidence="1">Catalyzes the hydroxylation of the N(6)-(4-aminobutyl)-L-lysine intermediate produced by deoxyhypusine synthase/DHPS on a critical lysine of the eukaryotic translation initiation factor 5A/eIF-5A. This is the second step of the post-translational modification of that lysine into an unusual amino acid residue named hypusine. Hypusination is unique to mature eIF-5A factor and is essential for its function.</text>
</comment>
<dbReference type="EMBL" id="CP009520">
    <property type="protein sequence ID" value="AKB44579.1"/>
    <property type="molecule type" value="Genomic_DNA"/>
</dbReference>
<organism evidence="3 4">
    <name type="scientific">Methanosarcina vacuolata Z-761</name>
    <dbReference type="NCBI Taxonomy" id="1434123"/>
    <lineage>
        <taxon>Archaea</taxon>
        <taxon>Methanobacteriati</taxon>
        <taxon>Methanobacteriota</taxon>
        <taxon>Stenosarchaea group</taxon>
        <taxon>Methanomicrobia</taxon>
        <taxon>Methanosarcinales</taxon>
        <taxon>Methanosarcinaceae</taxon>
        <taxon>Methanosarcina</taxon>
    </lineage>
</organism>
<dbReference type="HOGENOM" id="CLU_637149_0_0_2"/>
<dbReference type="STRING" id="1434123.MSVAZ_2310"/>
<dbReference type="InterPro" id="IPR004155">
    <property type="entry name" value="PBS_lyase_HEAT"/>
</dbReference>
<dbReference type="InterPro" id="IPR016024">
    <property type="entry name" value="ARM-type_fold"/>
</dbReference>
<reference evidence="3 4" key="1">
    <citation type="submission" date="2014-07" db="EMBL/GenBank/DDBJ databases">
        <title>Methanogenic archaea and the global carbon cycle.</title>
        <authorList>
            <person name="Henriksen J.R."/>
            <person name="Luke J."/>
            <person name="Reinhart S."/>
            <person name="Benedict M.N."/>
            <person name="Youngblut N.D."/>
            <person name="Metcalf M.E."/>
            <person name="Whitaker R.J."/>
            <person name="Metcalf W.W."/>
        </authorList>
    </citation>
    <scope>NUCLEOTIDE SEQUENCE [LARGE SCALE GENOMIC DNA]</scope>
    <source>
        <strain evidence="3 4">Z-761</strain>
    </source>
</reference>
<dbReference type="AlphaFoldDB" id="A0A0E3Q7I6"/>
<dbReference type="KEGG" id="mvc:MSVAZ_2310"/>
<dbReference type="PROSITE" id="PS50077">
    <property type="entry name" value="HEAT_REPEAT"/>
    <property type="match status" value="1"/>
</dbReference>
<evidence type="ECO:0008006" key="5">
    <source>
        <dbReference type="Google" id="ProtNLM"/>
    </source>
</evidence>
<dbReference type="SMART" id="SM00567">
    <property type="entry name" value="EZ_HEAT"/>
    <property type="match status" value="6"/>
</dbReference>
<dbReference type="PANTHER" id="PTHR12697:SF5">
    <property type="entry name" value="DEOXYHYPUSINE HYDROXYLASE"/>
    <property type="match status" value="1"/>
</dbReference>
<feature type="compositionally biased region" description="Acidic residues" evidence="2">
    <location>
        <begin position="364"/>
        <end position="379"/>
    </location>
</feature>
<dbReference type="GeneID" id="24810794"/>
<dbReference type="SUPFAM" id="SSF48371">
    <property type="entry name" value="ARM repeat"/>
    <property type="match status" value="1"/>
</dbReference>
<evidence type="ECO:0000256" key="2">
    <source>
        <dbReference type="SAM" id="MobiDB-lite"/>
    </source>
</evidence>
<dbReference type="PANTHER" id="PTHR12697">
    <property type="entry name" value="PBS LYASE HEAT-LIKE PROTEIN"/>
    <property type="match status" value="1"/>
</dbReference>
<dbReference type="GO" id="GO:0016491">
    <property type="term" value="F:oxidoreductase activity"/>
    <property type="evidence" value="ECO:0007669"/>
    <property type="project" value="TreeGrafter"/>
</dbReference>
<dbReference type="RefSeq" id="WP_048121349.1">
    <property type="nucleotide sequence ID" value="NZ_CP009520.1"/>
</dbReference>
<evidence type="ECO:0000313" key="4">
    <source>
        <dbReference type="Proteomes" id="UP000033096"/>
    </source>
</evidence>
<keyword evidence="4" id="KW-1185">Reference proteome</keyword>
<feature type="compositionally biased region" description="Basic and acidic residues" evidence="2">
    <location>
        <begin position="384"/>
        <end position="397"/>
    </location>
</feature>
<dbReference type="InterPro" id="IPR021133">
    <property type="entry name" value="HEAT_type_2"/>
</dbReference>
<dbReference type="PATRIC" id="fig|1434123.4.peg.2820"/>
<dbReference type="Pfam" id="PF13646">
    <property type="entry name" value="HEAT_2"/>
    <property type="match status" value="2"/>
</dbReference>
<dbReference type="InterPro" id="IPR011989">
    <property type="entry name" value="ARM-like"/>
</dbReference>
<feature type="region of interest" description="Disordered" evidence="2">
    <location>
        <begin position="364"/>
        <end position="402"/>
    </location>
</feature>
<accession>A0A0E3Q7I6</accession>
<protein>
    <recommendedName>
        <fullName evidence="5">Lyase</fullName>
    </recommendedName>
</protein>